<evidence type="ECO:0000313" key="1">
    <source>
        <dbReference type="EMBL" id="PHJ20394.1"/>
    </source>
</evidence>
<dbReference type="RefSeq" id="XP_067922082.1">
    <property type="nucleotide sequence ID" value="XM_068065942.1"/>
</dbReference>
<dbReference type="EMBL" id="MIGC01002795">
    <property type="protein sequence ID" value="PHJ20394.1"/>
    <property type="molecule type" value="Genomic_DNA"/>
</dbReference>
<reference evidence="1 2" key="1">
    <citation type="journal article" date="2017" name="Int. J. Parasitol.">
        <title>The genome of the protozoan parasite Cystoisospora suis and a reverse vaccinology approach to identify vaccine candidates.</title>
        <authorList>
            <person name="Palmieri N."/>
            <person name="Shrestha A."/>
            <person name="Ruttkowski B."/>
            <person name="Beck T."/>
            <person name="Vogl C."/>
            <person name="Tomley F."/>
            <person name="Blake D.P."/>
            <person name="Joachim A."/>
        </authorList>
    </citation>
    <scope>NUCLEOTIDE SEQUENCE [LARGE SCALE GENOMIC DNA]</scope>
    <source>
        <strain evidence="1 2">Wien I</strain>
    </source>
</reference>
<organism evidence="1 2">
    <name type="scientific">Cystoisospora suis</name>
    <dbReference type="NCBI Taxonomy" id="483139"/>
    <lineage>
        <taxon>Eukaryota</taxon>
        <taxon>Sar</taxon>
        <taxon>Alveolata</taxon>
        <taxon>Apicomplexa</taxon>
        <taxon>Conoidasida</taxon>
        <taxon>Coccidia</taxon>
        <taxon>Eucoccidiorida</taxon>
        <taxon>Eimeriorina</taxon>
        <taxon>Sarcocystidae</taxon>
        <taxon>Cystoisospora</taxon>
    </lineage>
</organism>
<feature type="non-terminal residue" evidence="1">
    <location>
        <position position="175"/>
    </location>
</feature>
<dbReference type="GeneID" id="94429153"/>
<evidence type="ECO:0000313" key="2">
    <source>
        <dbReference type="Proteomes" id="UP000221165"/>
    </source>
</evidence>
<sequence length="175" mass="19906">MNSMCLCMAIVHAFQRARMAILGVKIPERDAEAEALSSCEVDQSAFPTGGPKLPYRSLDLLFNNRNVWMNLQDPSPSKVWFDIWSPLILSSQSSSFISPFPVPLRVHLPLSFLLFFSSLSYLSSSSFRFQSLSRLNLFVQEKWHQFCPGLYDLPPCFITRGFGAKVADWQFERAS</sequence>
<comment type="caution">
    <text evidence="1">The sequence shown here is derived from an EMBL/GenBank/DDBJ whole genome shotgun (WGS) entry which is preliminary data.</text>
</comment>
<gene>
    <name evidence="1" type="ORF">CSUI_005772</name>
</gene>
<name>A0A2C6KWD4_9APIC</name>
<protein>
    <submittedName>
        <fullName evidence="1">C2 domain protein</fullName>
    </submittedName>
</protein>
<proteinExistence type="predicted"/>
<dbReference type="OrthoDB" id="67700at2759"/>
<dbReference type="AlphaFoldDB" id="A0A2C6KWD4"/>
<keyword evidence="2" id="KW-1185">Reference proteome</keyword>
<dbReference type="VEuPathDB" id="ToxoDB:CSUI_005772"/>
<dbReference type="Proteomes" id="UP000221165">
    <property type="component" value="Unassembled WGS sequence"/>
</dbReference>
<accession>A0A2C6KWD4</accession>